<feature type="signal peptide" evidence="1">
    <location>
        <begin position="1"/>
        <end position="21"/>
    </location>
</feature>
<feature type="chain" id="PRO_5012256984" evidence="1">
    <location>
        <begin position="22"/>
        <end position="118"/>
    </location>
</feature>
<keyword evidence="3" id="KW-1185">Reference proteome</keyword>
<sequence length="118" mass="12525">MKAVALALALACSLAAQPSQAAPTTLDTSKPVYTSGLVFICPNRADLVRVTTLIAQDRDVPDIYNRKCATLVGVEGMQVTVMEYLPRIGPVPIVSGHLLMPNGGISGLVHIPAWMLKN</sequence>
<reference evidence="2 3" key="1">
    <citation type="submission" date="2016-10" db="EMBL/GenBank/DDBJ databases">
        <title>Draft Genome sequence of Roseomonas sp. strain M3.</title>
        <authorList>
            <person name="Subhash Y."/>
            <person name="Lee S."/>
        </authorList>
    </citation>
    <scope>NUCLEOTIDE SEQUENCE [LARGE SCALE GENOMIC DNA]</scope>
    <source>
        <strain evidence="2 3">M3</strain>
    </source>
</reference>
<evidence type="ECO:0000313" key="2">
    <source>
        <dbReference type="EMBL" id="ONG55728.1"/>
    </source>
</evidence>
<evidence type="ECO:0000313" key="3">
    <source>
        <dbReference type="Proteomes" id="UP000188879"/>
    </source>
</evidence>
<organism evidence="2 3">
    <name type="scientific">Teichococcus deserti</name>
    <dbReference type="NCBI Taxonomy" id="1817963"/>
    <lineage>
        <taxon>Bacteria</taxon>
        <taxon>Pseudomonadati</taxon>
        <taxon>Pseudomonadota</taxon>
        <taxon>Alphaproteobacteria</taxon>
        <taxon>Acetobacterales</taxon>
        <taxon>Roseomonadaceae</taxon>
        <taxon>Roseomonas</taxon>
    </lineage>
</organism>
<accession>A0A1V2H630</accession>
<dbReference type="RefSeq" id="WP_076956952.1">
    <property type="nucleotide sequence ID" value="NZ_MLCO01000069.1"/>
</dbReference>
<evidence type="ECO:0000256" key="1">
    <source>
        <dbReference type="SAM" id="SignalP"/>
    </source>
</evidence>
<keyword evidence="1" id="KW-0732">Signal</keyword>
<dbReference type="Proteomes" id="UP000188879">
    <property type="component" value="Unassembled WGS sequence"/>
</dbReference>
<comment type="caution">
    <text evidence="2">The sequence shown here is derived from an EMBL/GenBank/DDBJ whole genome shotgun (WGS) entry which is preliminary data.</text>
</comment>
<dbReference type="EMBL" id="MLCO01000069">
    <property type="protein sequence ID" value="ONG55728.1"/>
    <property type="molecule type" value="Genomic_DNA"/>
</dbReference>
<name>A0A1V2H630_9PROT</name>
<gene>
    <name evidence="2" type="ORF">BKE38_08660</name>
</gene>
<dbReference type="AlphaFoldDB" id="A0A1V2H630"/>
<proteinExistence type="predicted"/>
<protein>
    <submittedName>
        <fullName evidence="2">Uncharacterized protein</fullName>
    </submittedName>
</protein>